<evidence type="ECO:0000256" key="7">
    <source>
        <dbReference type="ARBA" id="ARBA00023204"/>
    </source>
</evidence>
<gene>
    <name evidence="9" type="ORF">EL26_07665</name>
</gene>
<evidence type="ECO:0000256" key="3">
    <source>
        <dbReference type="ARBA" id="ARBA00022801"/>
    </source>
</evidence>
<evidence type="ECO:0000313" key="9">
    <source>
        <dbReference type="EMBL" id="KEO83786.1"/>
    </source>
</evidence>
<feature type="domain" description="PD-(D/E)XK endonuclease-like" evidence="8">
    <location>
        <begin position="11"/>
        <end position="304"/>
    </location>
</feature>
<dbReference type="EMBL" id="JMIR01000008">
    <property type="protein sequence ID" value="KEO83786.1"/>
    <property type="molecule type" value="Genomic_DNA"/>
</dbReference>
<evidence type="ECO:0000256" key="2">
    <source>
        <dbReference type="ARBA" id="ARBA00022763"/>
    </source>
</evidence>
<keyword evidence="4" id="KW-0347">Helicase</keyword>
<dbReference type="GO" id="GO:0005524">
    <property type="term" value="F:ATP binding"/>
    <property type="evidence" value="ECO:0007669"/>
    <property type="project" value="UniProtKB-KW"/>
</dbReference>
<comment type="caution">
    <text evidence="9">The sequence shown here is derived from an EMBL/GenBank/DDBJ whole genome shotgun (WGS) entry which is preliminary data.</text>
</comment>
<dbReference type="InterPro" id="IPR038726">
    <property type="entry name" value="PDDEXK_AddAB-type"/>
</dbReference>
<dbReference type="RefSeq" id="WP_052036105.1">
    <property type="nucleotide sequence ID" value="NZ_JMIR01000008.1"/>
</dbReference>
<evidence type="ECO:0000256" key="6">
    <source>
        <dbReference type="ARBA" id="ARBA00023125"/>
    </source>
</evidence>
<dbReference type="eggNOG" id="COG1468">
    <property type="taxonomic scope" value="Bacteria"/>
</dbReference>
<dbReference type="OrthoDB" id="9768303at2"/>
<keyword evidence="5" id="KW-0067">ATP-binding</keyword>
<organism evidence="9 10">
    <name type="scientific">Tumebacillus flagellatus</name>
    <dbReference type="NCBI Taxonomy" id="1157490"/>
    <lineage>
        <taxon>Bacteria</taxon>
        <taxon>Bacillati</taxon>
        <taxon>Bacillota</taxon>
        <taxon>Bacilli</taxon>
        <taxon>Bacillales</taxon>
        <taxon>Alicyclobacillaceae</taxon>
        <taxon>Tumebacillus</taxon>
    </lineage>
</organism>
<dbReference type="GO" id="GO:0016787">
    <property type="term" value="F:hydrolase activity"/>
    <property type="evidence" value="ECO:0007669"/>
    <property type="project" value="UniProtKB-KW"/>
</dbReference>
<keyword evidence="10" id="KW-1185">Reference proteome</keyword>
<keyword evidence="1" id="KW-0547">Nucleotide-binding</keyword>
<reference evidence="9 10" key="1">
    <citation type="journal article" date="2013" name="Int. J. Syst. Evol. Microbiol.">
        <title>Tumebacillus flagellatus sp. nov., an alpha-amylase/pullulanase-producing bacterium isolated from cassava wastewater.</title>
        <authorList>
            <person name="Wang Q."/>
            <person name="Xie N."/>
            <person name="Qin Y."/>
            <person name="Shen N."/>
            <person name="Zhu J."/>
            <person name="Mi H."/>
            <person name="Huang R."/>
        </authorList>
    </citation>
    <scope>NUCLEOTIDE SEQUENCE [LARGE SCALE GENOMIC DNA]</scope>
    <source>
        <strain evidence="9 10">GST4</strain>
    </source>
</reference>
<protein>
    <recommendedName>
        <fullName evidence="8">PD-(D/E)XK endonuclease-like domain-containing protein</fullName>
    </recommendedName>
</protein>
<keyword evidence="2" id="KW-0227">DNA damage</keyword>
<dbReference type="GO" id="GO:0006281">
    <property type="term" value="P:DNA repair"/>
    <property type="evidence" value="ECO:0007669"/>
    <property type="project" value="UniProtKB-KW"/>
</dbReference>
<dbReference type="Pfam" id="PF12705">
    <property type="entry name" value="PDDEXK_1"/>
    <property type="match status" value="1"/>
</dbReference>
<name>A0A074LNP9_9BACL</name>
<keyword evidence="3" id="KW-0378">Hydrolase</keyword>
<dbReference type="STRING" id="1157490.EL26_07665"/>
<evidence type="ECO:0000259" key="8">
    <source>
        <dbReference type="Pfam" id="PF12705"/>
    </source>
</evidence>
<dbReference type="GO" id="GO:0003677">
    <property type="term" value="F:DNA binding"/>
    <property type="evidence" value="ECO:0007669"/>
    <property type="project" value="UniProtKB-KW"/>
</dbReference>
<dbReference type="GO" id="GO:0004386">
    <property type="term" value="F:helicase activity"/>
    <property type="evidence" value="ECO:0007669"/>
    <property type="project" value="UniProtKB-KW"/>
</dbReference>
<evidence type="ECO:0000256" key="4">
    <source>
        <dbReference type="ARBA" id="ARBA00022806"/>
    </source>
</evidence>
<dbReference type="Gene3D" id="3.90.320.10">
    <property type="match status" value="1"/>
</dbReference>
<dbReference type="Proteomes" id="UP000027931">
    <property type="component" value="Unassembled WGS sequence"/>
</dbReference>
<evidence type="ECO:0000256" key="5">
    <source>
        <dbReference type="ARBA" id="ARBA00022840"/>
    </source>
</evidence>
<evidence type="ECO:0000313" key="10">
    <source>
        <dbReference type="Proteomes" id="UP000027931"/>
    </source>
</evidence>
<dbReference type="AlphaFoldDB" id="A0A074LNP9"/>
<evidence type="ECO:0000256" key="1">
    <source>
        <dbReference type="ARBA" id="ARBA00022741"/>
    </source>
</evidence>
<dbReference type="InterPro" id="IPR011604">
    <property type="entry name" value="PDDEXK-like_dom_sf"/>
</dbReference>
<keyword evidence="7" id="KW-0234">DNA repair</keyword>
<proteinExistence type="predicted"/>
<sequence>MFQITPYPEWSWSHSRDHLFQECPRRYYYHYYGSHNGWLRDAAPEQQETYRLKQMANLFLVFGDALHQAADMHIRQFQAKNHLFSYSELFTKIRNMMNQAVLESKDIEQWQAAPKKRKMLVEQYYYHQLPKRIVQIIKERMETCLTNLLDSESMREITTDPRVEILEMEKLNTIYVRGEKVYVKLDVLYRIGDRYIISDWKTGQEDESIEEQLYLYAYYLHREAGVPLSQIEIRTEYLLTGECRKTYVTEANLEQVEEKIVSSTAEMKSYLHDPAQNQPLSRLDFEGAANPRSCMYCNYRQLCELKDRTLLDAADEAAPGAEQAG</sequence>
<dbReference type="SUPFAM" id="SSF52980">
    <property type="entry name" value="Restriction endonuclease-like"/>
    <property type="match status" value="1"/>
</dbReference>
<keyword evidence="6" id="KW-0238">DNA-binding</keyword>
<accession>A0A074LNP9</accession>
<dbReference type="InterPro" id="IPR011335">
    <property type="entry name" value="Restrct_endonuc-II-like"/>
</dbReference>